<dbReference type="InterPro" id="IPR051211">
    <property type="entry name" value="PG_lysyltransferase"/>
</dbReference>
<dbReference type="GO" id="GO:0055091">
    <property type="term" value="P:phospholipid homeostasis"/>
    <property type="evidence" value="ECO:0007669"/>
    <property type="project" value="TreeGrafter"/>
</dbReference>
<sequence>MIGEDLVHIDLLQQGIPVDLPRFGCHALVSERPAVAVHDDPGRNEPVQLGEHGIVDGLAVEVRAHLGDVIGRDRVRDDSHINLAHGGSLLRRPHRRRLNGAAPRELSAPHPRSREPSPHPAQVCCDDPASTLSWVPPDGAPTPAVVSRGELFFVDHWLSTIPPVLVLLVVFAFVAVESVGVPLPGETILVAATLVSLGGSVSPWAVALAGALGAVVGDSLGYVIGRRFGVRLLYVLARRFPSRFSPDRIHRAIGLMNRWGALAVFGGRFVAFLRVIVGPLAGTLRMPYRRFLVANVAGAVVWSGAVTLVVTMLGRAAEELIHQFTWIALLAVLLGIVVVATIAVYRSRRRAAETAAAVATVPATAGTTATATGAPDAATTAPALTMSDLFETDGSLSPLAASAGLTPGTAGSTAGPGVAGIAGVGAALGAVFAPVGLAIRRTPFTASLLGLFLVAAVATGALWDPIIQRSWYPDIAYGVPSTLDGRWWTVITGTFFARLPIHYAILVVGLLVGVGWAERTFGTFRAFGIFAGGQIVAVVGTSFFLLSARSFDSDWASALTTNYDVGPSGGIFACLAAVLVTLRAPWRLRARFALFAYVTVSLIYIGTMSDIQHFLGVVVVMLVVPFLQPRGSRVGRPSSREWRILAFASLVILAVVEAVGTLLPSDDAGTSALAGTSTWIDVAVDVLVIALIANGVRLGHRLPWVIGVILGVFNVLEFLGLAVYAIVARDFPPNLFVTMTNSSLWIALLVILWLGRGAYRVPWRRSRRIVRQTTDARRTPLAILTNDGGGTLSWMTMWDENQYFVTADGQSFVAYQRRSGVALALGDPIGPADRLGATIAEWVAECERIGLAPALFSVSDATLAVAPEGWTHLQVAEDTIIDLPTLEMTGKKWQVIRSALNRADREKVTFRMTTLADEPWEIVSQVRAISEEWVGDKALPEMGFTLGGVDEALDPHVKTALALDESGTVQGVLSWLPVFGADDTVRGWTLDLMRRRDDGAFRPVMEYLIASSCLHFQAEGALFVSLSGAPLAHAAGYEASGIDAVLDSLGKVLEPLYGFQSLHNFKTKFNPRYERMSLLYRDEGDLPKIALGLTRAFLPHESLLGIAKMGLQR</sequence>
<feature type="transmembrane region" description="Helical" evidence="7">
    <location>
        <begin position="526"/>
        <end position="545"/>
    </location>
</feature>
<dbReference type="EMBL" id="NBWZ01000001">
    <property type="protein sequence ID" value="RFA08759.1"/>
    <property type="molecule type" value="Genomic_DNA"/>
</dbReference>
<keyword evidence="3 7" id="KW-0812">Transmembrane</keyword>
<dbReference type="Gene3D" id="1.20.1540.10">
    <property type="entry name" value="Rhomboid-like"/>
    <property type="match status" value="1"/>
</dbReference>
<organism evidence="11 12">
    <name type="scientific">Subtercola boreus</name>
    <dbReference type="NCBI Taxonomy" id="120213"/>
    <lineage>
        <taxon>Bacteria</taxon>
        <taxon>Bacillati</taxon>
        <taxon>Actinomycetota</taxon>
        <taxon>Actinomycetes</taxon>
        <taxon>Micrococcales</taxon>
        <taxon>Microbacteriaceae</taxon>
        <taxon>Subtercola</taxon>
    </lineage>
</organism>
<feature type="transmembrane region" description="Helical" evidence="7">
    <location>
        <begin position="611"/>
        <end position="630"/>
    </location>
</feature>
<keyword evidence="2" id="KW-1003">Cell membrane</keyword>
<dbReference type="InterPro" id="IPR035952">
    <property type="entry name" value="Rhomboid-like_sf"/>
</dbReference>
<feature type="domain" description="Peptidase S54 rhomboid" evidence="8">
    <location>
        <begin position="485"/>
        <end position="623"/>
    </location>
</feature>
<evidence type="ECO:0000259" key="10">
    <source>
        <dbReference type="Pfam" id="PF09924"/>
    </source>
</evidence>
<dbReference type="PANTHER" id="PTHR34697">
    <property type="entry name" value="PHOSPHATIDYLGLYCEROL LYSYLTRANSFERASE"/>
    <property type="match status" value="1"/>
</dbReference>
<feature type="transmembrane region" description="Helical" evidence="7">
    <location>
        <begin position="487"/>
        <end position="514"/>
    </location>
</feature>
<protein>
    <recommendedName>
        <fullName evidence="13">Phosphatidylglycerol lysyltransferase C-terminal domain-containing protein</fullName>
    </recommendedName>
</protein>
<evidence type="ECO:0000256" key="2">
    <source>
        <dbReference type="ARBA" id="ARBA00022475"/>
    </source>
</evidence>
<reference evidence="11 12" key="1">
    <citation type="submission" date="2017-04" db="EMBL/GenBank/DDBJ databases">
        <title>Comparative genome analysis of Subtercola boreus.</title>
        <authorList>
            <person name="Cho Y.-J."/>
            <person name="Cho A."/>
            <person name="Kim O.-S."/>
            <person name="Lee J.-I."/>
        </authorList>
    </citation>
    <scope>NUCLEOTIDE SEQUENCE [LARGE SCALE GENOMIC DNA]</scope>
    <source>
        <strain evidence="11 12">K300</strain>
    </source>
</reference>
<dbReference type="InterPro" id="IPR024320">
    <property type="entry name" value="LPG_synthase_C"/>
</dbReference>
<dbReference type="OrthoDB" id="594838at2"/>
<evidence type="ECO:0000256" key="6">
    <source>
        <dbReference type="SAM" id="MobiDB-lite"/>
    </source>
</evidence>
<keyword evidence="5 7" id="KW-0472">Membrane</keyword>
<evidence type="ECO:0008006" key="13">
    <source>
        <dbReference type="Google" id="ProtNLM"/>
    </source>
</evidence>
<feature type="transmembrane region" description="Helical" evidence="7">
    <location>
        <begin position="642"/>
        <end position="663"/>
    </location>
</feature>
<comment type="caution">
    <text evidence="11">The sequence shown here is derived from an EMBL/GenBank/DDBJ whole genome shotgun (WGS) entry which is preliminary data.</text>
</comment>
<dbReference type="GO" id="GO:0004252">
    <property type="term" value="F:serine-type endopeptidase activity"/>
    <property type="evidence" value="ECO:0007669"/>
    <property type="project" value="InterPro"/>
</dbReference>
<dbReference type="Pfam" id="PF09924">
    <property type="entry name" value="LPG_synthase_C"/>
    <property type="match status" value="1"/>
</dbReference>
<feature type="transmembrane region" description="Helical" evidence="7">
    <location>
        <begin position="292"/>
        <end position="314"/>
    </location>
</feature>
<dbReference type="InterPro" id="IPR022764">
    <property type="entry name" value="Peptidase_S54_rhomboid_dom"/>
</dbReference>
<comment type="subcellular location">
    <subcellularLocation>
        <location evidence="1">Cell membrane</location>
        <topology evidence="1">Multi-pass membrane protein</topology>
    </subcellularLocation>
</comment>
<dbReference type="Proteomes" id="UP000256486">
    <property type="component" value="Unassembled WGS sequence"/>
</dbReference>
<evidence type="ECO:0000313" key="12">
    <source>
        <dbReference type="Proteomes" id="UP000256486"/>
    </source>
</evidence>
<gene>
    <name evidence="11" type="ORF">B7R54_05600</name>
</gene>
<dbReference type="AlphaFoldDB" id="A0A3E0VGG3"/>
<dbReference type="SUPFAM" id="SSF144091">
    <property type="entry name" value="Rhomboid-like"/>
    <property type="match status" value="1"/>
</dbReference>
<evidence type="ECO:0000256" key="5">
    <source>
        <dbReference type="ARBA" id="ARBA00023136"/>
    </source>
</evidence>
<keyword evidence="4 7" id="KW-1133">Transmembrane helix</keyword>
<feature type="transmembrane region" description="Helical" evidence="7">
    <location>
        <begin position="565"/>
        <end position="582"/>
    </location>
</feature>
<feature type="transmembrane region" description="Helical" evidence="7">
    <location>
        <begin position="417"/>
        <end position="439"/>
    </location>
</feature>
<feature type="transmembrane region" description="Helical" evidence="7">
    <location>
        <begin position="739"/>
        <end position="759"/>
    </location>
</feature>
<feature type="transmembrane region" description="Helical" evidence="7">
    <location>
        <begin position="446"/>
        <end position="467"/>
    </location>
</feature>
<evidence type="ECO:0000259" key="8">
    <source>
        <dbReference type="Pfam" id="PF01694"/>
    </source>
</evidence>
<feature type="transmembrane region" description="Helical" evidence="7">
    <location>
        <begin position="157"/>
        <end position="176"/>
    </location>
</feature>
<feature type="transmembrane region" description="Helical" evidence="7">
    <location>
        <begin position="326"/>
        <end position="345"/>
    </location>
</feature>
<proteinExistence type="predicted"/>
<feature type="region of interest" description="Disordered" evidence="6">
    <location>
        <begin position="102"/>
        <end position="122"/>
    </location>
</feature>
<accession>A0A3E0VGG3</accession>
<evidence type="ECO:0000256" key="7">
    <source>
        <dbReference type="SAM" id="Phobius"/>
    </source>
</evidence>
<dbReference type="GO" id="GO:0016755">
    <property type="term" value="F:aminoacyltransferase activity"/>
    <property type="evidence" value="ECO:0007669"/>
    <property type="project" value="TreeGrafter"/>
</dbReference>
<keyword evidence="12" id="KW-1185">Reference proteome</keyword>
<feature type="transmembrane region" description="Helical" evidence="7">
    <location>
        <begin position="188"/>
        <end position="213"/>
    </location>
</feature>
<dbReference type="GO" id="GO:0005886">
    <property type="term" value="C:plasma membrane"/>
    <property type="evidence" value="ECO:0007669"/>
    <property type="project" value="UniProtKB-SubCell"/>
</dbReference>
<dbReference type="InterPro" id="IPR032816">
    <property type="entry name" value="VTT_dom"/>
</dbReference>
<evidence type="ECO:0000313" key="11">
    <source>
        <dbReference type="EMBL" id="RFA08759.1"/>
    </source>
</evidence>
<evidence type="ECO:0000256" key="1">
    <source>
        <dbReference type="ARBA" id="ARBA00004651"/>
    </source>
</evidence>
<dbReference type="Pfam" id="PF09335">
    <property type="entry name" value="VTT_dom"/>
    <property type="match status" value="1"/>
</dbReference>
<feature type="transmembrane region" description="Helical" evidence="7">
    <location>
        <begin position="258"/>
        <end position="280"/>
    </location>
</feature>
<feature type="transmembrane region" description="Helical" evidence="7">
    <location>
        <begin position="589"/>
        <end position="605"/>
    </location>
</feature>
<evidence type="ECO:0000256" key="3">
    <source>
        <dbReference type="ARBA" id="ARBA00022692"/>
    </source>
</evidence>
<feature type="domain" description="VTT" evidence="9">
    <location>
        <begin position="184"/>
        <end position="310"/>
    </location>
</feature>
<evidence type="ECO:0000256" key="4">
    <source>
        <dbReference type="ARBA" id="ARBA00022989"/>
    </source>
</evidence>
<feature type="domain" description="Phosphatidylglycerol lysyltransferase C-terminal" evidence="10">
    <location>
        <begin position="785"/>
        <end position="1079"/>
    </location>
</feature>
<feature type="transmembrane region" description="Helical" evidence="7">
    <location>
        <begin position="704"/>
        <end position="727"/>
    </location>
</feature>
<name>A0A3E0VGG3_9MICO</name>
<feature type="transmembrane region" description="Helical" evidence="7">
    <location>
        <begin position="669"/>
        <end position="692"/>
    </location>
</feature>
<evidence type="ECO:0000259" key="9">
    <source>
        <dbReference type="Pfam" id="PF09335"/>
    </source>
</evidence>
<dbReference type="PANTHER" id="PTHR34697:SF2">
    <property type="entry name" value="PHOSPHATIDYLGLYCEROL LYSYLTRANSFERASE"/>
    <property type="match status" value="1"/>
</dbReference>
<dbReference type="Pfam" id="PF01694">
    <property type="entry name" value="Rhomboid"/>
    <property type="match status" value="1"/>
</dbReference>